<sequence>MVSPTEFSLPAFPKMLKKMYKKMFDLRKIFHGPKMPIFSAISFAAIFFMLYSGHLFAGPSSTGSTALQEPALPAVTELPQLNTHMNINREDYDDDESEVVDPLVPPQNVTIAERIEWFRRKLPELDLLNSNELSEKFHGRVVEFFNNNNNCSVQFYMVWLSPAKTFGPREFMSMDSLFHSNPEACLIIVSRSMDSKHGYTKLKPVLDLGFKVLAVTPDVPFLVQDTPGEDWLEDMKSGTRDPGYIPLTINLTNLIRIAMIYKYGGAYIDTDFIVLRDFSELRNAVGAQTMDRMTNQWSSINNAVVVFDLGHPMLLEFIKEFSNTFNGNKWGYNGPAMFSRVCQRMGRSLPSYNVTILQPKAFYPVDWIQIRRLFRKPTTGSQSRWADRLMVELQDSYALHLWNKRSRKLIIEDGSVMDRLISEHCVVCQHINHA</sequence>
<reference evidence="2 3" key="1">
    <citation type="submission" date="2024-04" db="EMBL/GenBank/DDBJ databases">
        <authorList>
            <person name="Fracassetti M."/>
        </authorList>
    </citation>
    <scope>NUCLEOTIDE SEQUENCE [LARGE SCALE GENOMIC DNA]</scope>
</reference>
<gene>
    <name evidence="2" type="ORF">LTRI10_LOCUS39552</name>
</gene>
<dbReference type="Pfam" id="PF04488">
    <property type="entry name" value="Gly_transf_sug"/>
    <property type="match status" value="1"/>
</dbReference>
<protein>
    <recommendedName>
        <fullName evidence="1">Alpha 1,4-glycosyltransferase domain-containing protein</fullName>
    </recommendedName>
</protein>
<dbReference type="InterPro" id="IPR044789">
    <property type="entry name" value="Put_A1-4-GlycosylTfrase_plant"/>
</dbReference>
<dbReference type="Pfam" id="PF04572">
    <property type="entry name" value="Gb3_synth"/>
    <property type="match status" value="1"/>
</dbReference>
<dbReference type="AlphaFoldDB" id="A0AAV2FM04"/>
<keyword evidence="3" id="KW-1185">Reference proteome</keyword>
<name>A0AAV2FM04_9ROSI</name>
<dbReference type="Proteomes" id="UP001497516">
    <property type="component" value="Chromosome 7"/>
</dbReference>
<evidence type="ECO:0000259" key="1">
    <source>
        <dbReference type="Pfam" id="PF04572"/>
    </source>
</evidence>
<dbReference type="EMBL" id="OZ034820">
    <property type="protein sequence ID" value="CAL1399361.1"/>
    <property type="molecule type" value="Genomic_DNA"/>
</dbReference>
<dbReference type="PANTHER" id="PTHR46781:SF7">
    <property type="entry name" value="ALPHA 1,4-GLYCOSYLTRANSFERASE FAMILY PROTEIN"/>
    <property type="match status" value="1"/>
</dbReference>
<proteinExistence type="predicted"/>
<dbReference type="PANTHER" id="PTHR46781">
    <property type="entry name" value="ALPHA 1,4-GLYCOSYLTRANSFERASE FAMILY PROTEIN"/>
    <property type="match status" value="1"/>
</dbReference>
<feature type="domain" description="Alpha 1,4-glycosyltransferase" evidence="1">
    <location>
        <begin position="307"/>
        <end position="429"/>
    </location>
</feature>
<dbReference type="InterPro" id="IPR007652">
    <property type="entry name" value="A1-4-GlycosylTfrase_dom"/>
</dbReference>
<dbReference type="InterPro" id="IPR007577">
    <property type="entry name" value="GlycoTrfase_DXD_sugar-bd_CS"/>
</dbReference>
<dbReference type="InterPro" id="IPR029044">
    <property type="entry name" value="Nucleotide-diphossugar_trans"/>
</dbReference>
<accession>A0AAV2FM04</accession>
<evidence type="ECO:0000313" key="2">
    <source>
        <dbReference type="EMBL" id="CAL1399361.1"/>
    </source>
</evidence>
<organism evidence="2 3">
    <name type="scientific">Linum trigynum</name>
    <dbReference type="NCBI Taxonomy" id="586398"/>
    <lineage>
        <taxon>Eukaryota</taxon>
        <taxon>Viridiplantae</taxon>
        <taxon>Streptophyta</taxon>
        <taxon>Embryophyta</taxon>
        <taxon>Tracheophyta</taxon>
        <taxon>Spermatophyta</taxon>
        <taxon>Magnoliopsida</taxon>
        <taxon>eudicotyledons</taxon>
        <taxon>Gunneridae</taxon>
        <taxon>Pentapetalae</taxon>
        <taxon>rosids</taxon>
        <taxon>fabids</taxon>
        <taxon>Malpighiales</taxon>
        <taxon>Linaceae</taxon>
        <taxon>Linum</taxon>
    </lineage>
</organism>
<dbReference type="Gene3D" id="3.90.550.20">
    <property type="match status" value="1"/>
</dbReference>
<evidence type="ECO:0000313" key="3">
    <source>
        <dbReference type="Proteomes" id="UP001497516"/>
    </source>
</evidence>
<dbReference type="SUPFAM" id="SSF53448">
    <property type="entry name" value="Nucleotide-diphospho-sugar transferases"/>
    <property type="match status" value="1"/>
</dbReference>